<name>G4CIX0_9NEIS</name>
<dbReference type="EMBL" id="AGAY01000056">
    <property type="protein sequence ID" value="EGY52263.1"/>
    <property type="molecule type" value="Genomic_DNA"/>
</dbReference>
<sequence length="40" mass="4698">MSVLQILQRLQSGKIRGILRVKNSRNPVFGFRLWEEKSVL</sequence>
<proteinExistence type="predicted"/>
<gene>
    <name evidence="1" type="ORF">HMPREF9371_1559</name>
</gene>
<keyword evidence="2" id="KW-1185">Reference proteome</keyword>
<evidence type="ECO:0000313" key="1">
    <source>
        <dbReference type="EMBL" id="EGY52263.1"/>
    </source>
</evidence>
<protein>
    <submittedName>
        <fullName evidence="1">Uncharacterized protein</fullName>
    </submittedName>
</protein>
<accession>G4CIX0</accession>
<comment type="caution">
    <text evidence="1">The sequence shown here is derived from an EMBL/GenBank/DDBJ whole genome shotgun (WGS) entry which is preliminary data.</text>
</comment>
<reference evidence="1 2" key="1">
    <citation type="submission" date="2011-05" db="EMBL/GenBank/DDBJ databases">
        <authorList>
            <person name="Muzny D."/>
            <person name="Qin X."/>
            <person name="Deng J."/>
            <person name="Jiang H."/>
            <person name="Liu Y."/>
            <person name="Qu J."/>
            <person name="Song X.-Z."/>
            <person name="Zhang L."/>
            <person name="Thornton R."/>
            <person name="Coyle M."/>
            <person name="Francisco L."/>
            <person name="Jackson L."/>
            <person name="Javaid M."/>
            <person name="Korchina V."/>
            <person name="Kovar C."/>
            <person name="Mata R."/>
            <person name="Mathew T."/>
            <person name="Ngo R."/>
            <person name="Nguyen L."/>
            <person name="Nguyen N."/>
            <person name="Okwuonu G."/>
            <person name="Ongeri F."/>
            <person name="Pham C."/>
            <person name="Simmons D."/>
            <person name="Wilczek-Boney K."/>
            <person name="Hale W."/>
            <person name="Jakkamsetti A."/>
            <person name="Pham P."/>
            <person name="Ruth R."/>
            <person name="San Lucas F."/>
            <person name="Warren J."/>
            <person name="Zhang J."/>
            <person name="Zhao Z."/>
            <person name="Zhou C."/>
            <person name="Zhu D."/>
            <person name="Lee S."/>
            <person name="Bess C."/>
            <person name="Blankenburg K."/>
            <person name="Forbes L."/>
            <person name="Fu Q."/>
            <person name="Gubbala S."/>
            <person name="Hirani K."/>
            <person name="Jayaseelan J.C."/>
            <person name="Lara F."/>
            <person name="Munidasa M."/>
            <person name="Palculict T."/>
            <person name="Patil S."/>
            <person name="Pu L.-L."/>
            <person name="Saada N."/>
            <person name="Tang L."/>
            <person name="Weissenberger G."/>
            <person name="Zhu Y."/>
            <person name="Hemphill L."/>
            <person name="Shang Y."/>
            <person name="Youmans B."/>
            <person name="Ayvaz T."/>
            <person name="Ross M."/>
            <person name="Santibanez J."/>
            <person name="Aqrawi P."/>
            <person name="Gross S."/>
            <person name="Joshi V."/>
            <person name="Fowler G."/>
            <person name="Nazareth L."/>
            <person name="Reid J."/>
            <person name="Worley K."/>
            <person name="Petrosino J."/>
            <person name="Highlander S."/>
            <person name="Gibbs R."/>
        </authorList>
    </citation>
    <scope>NUCLEOTIDE SEQUENCE [LARGE SCALE GENOMIC DNA]</scope>
    <source>
        <strain evidence="1 2">871</strain>
    </source>
</reference>
<dbReference type="HOGENOM" id="CLU_3292968_0_0_4"/>
<organism evidence="1 2">
    <name type="scientific">Neisseria shayeganii 871</name>
    <dbReference type="NCBI Taxonomy" id="1032488"/>
    <lineage>
        <taxon>Bacteria</taxon>
        <taxon>Pseudomonadati</taxon>
        <taxon>Pseudomonadota</taxon>
        <taxon>Betaproteobacteria</taxon>
        <taxon>Neisseriales</taxon>
        <taxon>Neisseriaceae</taxon>
        <taxon>Neisseria</taxon>
    </lineage>
</organism>
<evidence type="ECO:0000313" key="2">
    <source>
        <dbReference type="Proteomes" id="UP000003019"/>
    </source>
</evidence>
<dbReference type="Proteomes" id="UP000003019">
    <property type="component" value="Unassembled WGS sequence"/>
</dbReference>
<dbReference type="AlphaFoldDB" id="G4CIX0"/>